<gene>
    <name evidence="9" type="ORF">IV454_10150</name>
</gene>
<keyword evidence="4 7" id="KW-1133">Transmembrane helix</keyword>
<reference evidence="9 10" key="1">
    <citation type="submission" date="2020-11" db="EMBL/GenBank/DDBJ databases">
        <authorList>
            <person name="Sun Q."/>
        </authorList>
    </citation>
    <scope>NUCLEOTIDE SEQUENCE [LARGE SCALE GENOMIC DNA]</scope>
    <source>
        <strain evidence="9 10">P8398</strain>
    </source>
</reference>
<evidence type="ECO:0000256" key="7">
    <source>
        <dbReference type="SAM" id="Phobius"/>
    </source>
</evidence>
<dbReference type="PANTHER" id="PTHR30572">
    <property type="entry name" value="MEMBRANE COMPONENT OF TRANSPORTER-RELATED"/>
    <property type="match status" value="1"/>
</dbReference>
<proteinExistence type="inferred from homology"/>
<evidence type="ECO:0000256" key="3">
    <source>
        <dbReference type="ARBA" id="ARBA00022692"/>
    </source>
</evidence>
<feature type="transmembrane region" description="Helical" evidence="7">
    <location>
        <begin position="375"/>
        <end position="394"/>
    </location>
</feature>
<dbReference type="InterPro" id="IPR050250">
    <property type="entry name" value="Macrolide_Exporter_MacB"/>
</dbReference>
<feature type="domain" description="ABC3 transporter permease C-terminal" evidence="8">
    <location>
        <begin position="293"/>
        <end position="405"/>
    </location>
</feature>
<keyword evidence="10" id="KW-1185">Reference proteome</keyword>
<keyword evidence="3 7" id="KW-0812">Transmembrane</keyword>
<name>A0AA48WGC4_9BURK</name>
<accession>A0AA48WGC4</accession>
<comment type="subcellular location">
    <subcellularLocation>
        <location evidence="1">Cell membrane</location>
        <topology evidence="1">Multi-pass membrane protein</topology>
    </subcellularLocation>
</comment>
<dbReference type="RefSeq" id="WP_206091374.1">
    <property type="nucleotide sequence ID" value="NZ_CP065053.1"/>
</dbReference>
<feature type="transmembrane region" description="Helical" evidence="7">
    <location>
        <begin position="287"/>
        <end position="314"/>
    </location>
</feature>
<organism evidence="9 10">
    <name type="scientific">Massilia antarctica</name>
    <dbReference type="NCBI Taxonomy" id="2765360"/>
    <lineage>
        <taxon>Bacteria</taxon>
        <taxon>Pseudomonadati</taxon>
        <taxon>Pseudomonadota</taxon>
        <taxon>Betaproteobacteria</taxon>
        <taxon>Burkholderiales</taxon>
        <taxon>Oxalobacteraceae</taxon>
        <taxon>Telluria group</taxon>
        <taxon>Massilia</taxon>
    </lineage>
</organism>
<dbReference type="InterPro" id="IPR003838">
    <property type="entry name" value="ABC3_permease_C"/>
</dbReference>
<evidence type="ECO:0000259" key="8">
    <source>
        <dbReference type="Pfam" id="PF02687"/>
    </source>
</evidence>
<sequence length="412" mass="43622">MEIRPILSALLRSKTGAILVALQVAISLAILTNALHIVSVRQAVAARPSGIAGESSVFHIRVRHLVEGSHQEQLARQQAETRALRAIGGVLSAAFVNQAPMSQSGWSSSVAPSRTAGDDIPSAAMYYSSDSLVKTWGLELVQGRDLKPEDVLDIDGNTAPDDLFPKAVLVTRALADKLWPGGGDAVGKTLYFGSGEEANSATVVGVIGTLQTQGAEVAARGAYSLIVPMRKTFSSTMYAVRSDAGQQERVMKEADAALRASNQGRAIVTSKTVGADREQRYQADVALSWMLIAVSVLLLLITASGIVGMASLWVTQRRKQIGVRRALGARRVDILRYFITENFMITSVGVVGGVLASIALNQLLVSKLEMERLPLAYLVAGAGVFWGLGVAAVYGPAWRAASISPATATRSA</sequence>
<evidence type="ECO:0000313" key="9">
    <source>
        <dbReference type="EMBL" id="QPI51818.1"/>
    </source>
</evidence>
<evidence type="ECO:0000256" key="1">
    <source>
        <dbReference type="ARBA" id="ARBA00004651"/>
    </source>
</evidence>
<feature type="transmembrane region" description="Helical" evidence="7">
    <location>
        <begin position="334"/>
        <end position="360"/>
    </location>
</feature>
<dbReference type="Pfam" id="PF02687">
    <property type="entry name" value="FtsX"/>
    <property type="match status" value="1"/>
</dbReference>
<dbReference type="EMBL" id="CP065053">
    <property type="protein sequence ID" value="QPI51818.1"/>
    <property type="molecule type" value="Genomic_DNA"/>
</dbReference>
<evidence type="ECO:0000256" key="6">
    <source>
        <dbReference type="ARBA" id="ARBA00038076"/>
    </source>
</evidence>
<dbReference type="Proteomes" id="UP000662888">
    <property type="component" value="Chromosome"/>
</dbReference>
<evidence type="ECO:0000256" key="5">
    <source>
        <dbReference type="ARBA" id="ARBA00023136"/>
    </source>
</evidence>
<evidence type="ECO:0000256" key="4">
    <source>
        <dbReference type="ARBA" id="ARBA00022989"/>
    </source>
</evidence>
<protein>
    <submittedName>
        <fullName evidence="9">FtsX-like permease family protein</fullName>
    </submittedName>
</protein>
<dbReference type="PANTHER" id="PTHR30572:SF4">
    <property type="entry name" value="ABC TRANSPORTER PERMEASE YTRF"/>
    <property type="match status" value="1"/>
</dbReference>
<keyword evidence="5 7" id="KW-0472">Membrane</keyword>
<evidence type="ECO:0000256" key="2">
    <source>
        <dbReference type="ARBA" id="ARBA00022475"/>
    </source>
</evidence>
<comment type="similarity">
    <text evidence="6">Belongs to the ABC-4 integral membrane protein family.</text>
</comment>
<evidence type="ECO:0000313" key="10">
    <source>
        <dbReference type="Proteomes" id="UP000662888"/>
    </source>
</evidence>
<keyword evidence="2" id="KW-1003">Cell membrane</keyword>